<feature type="non-terminal residue" evidence="1">
    <location>
        <position position="1"/>
    </location>
</feature>
<dbReference type="EMBL" id="QJKJ01005906">
    <property type="protein sequence ID" value="RDX88570.1"/>
    <property type="molecule type" value="Genomic_DNA"/>
</dbReference>
<dbReference type="STRING" id="157652.A0A371GDF3"/>
<proteinExistence type="predicted"/>
<organism evidence="1 2">
    <name type="scientific">Mucuna pruriens</name>
    <name type="common">Velvet bean</name>
    <name type="synonym">Dolichos pruriens</name>
    <dbReference type="NCBI Taxonomy" id="157652"/>
    <lineage>
        <taxon>Eukaryota</taxon>
        <taxon>Viridiplantae</taxon>
        <taxon>Streptophyta</taxon>
        <taxon>Embryophyta</taxon>
        <taxon>Tracheophyta</taxon>
        <taxon>Spermatophyta</taxon>
        <taxon>Magnoliopsida</taxon>
        <taxon>eudicotyledons</taxon>
        <taxon>Gunneridae</taxon>
        <taxon>Pentapetalae</taxon>
        <taxon>rosids</taxon>
        <taxon>fabids</taxon>
        <taxon>Fabales</taxon>
        <taxon>Fabaceae</taxon>
        <taxon>Papilionoideae</taxon>
        <taxon>50 kb inversion clade</taxon>
        <taxon>NPAAA clade</taxon>
        <taxon>indigoferoid/millettioid clade</taxon>
        <taxon>Phaseoleae</taxon>
        <taxon>Mucuna</taxon>
    </lineage>
</organism>
<gene>
    <name evidence="1" type="primary">GIP</name>
    <name evidence="1" type="ORF">CR513_29826</name>
</gene>
<evidence type="ECO:0000313" key="1">
    <source>
        <dbReference type="EMBL" id="RDX88570.1"/>
    </source>
</evidence>
<keyword evidence="2" id="KW-1185">Reference proteome</keyword>
<dbReference type="CDD" id="cd09272">
    <property type="entry name" value="RNase_HI_RT_Ty1"/>
    <property type="match status" value="1"/>
</dbReference>
<dbReference type="Proteomes" id="UP000257109">
    <property type="component" value="Unassembled WGS sequence"/>
</dbReference>
<reference evidence="1" key="1">
    <citation type="submission" date="2018-05" db="EMBL/GenBank/DDBJ databases">
        <title>Draft genome of Mucuna pruriens seed.</title>
        <authorList>
            <person name="Nnadi N.E."/>
            <person name="Vos R."/>
            <person name="Hasami M.H."/>
            <person name="Devisetty U.K."/>
            <person name="Aguiy J.C."/>
        </authorList>
    </citation>
    <scope>NUCLEOTIDE SEQUENCE [LARGE SCALE GENOMIC DNA]</scope>
    <source>
        <strain evidence="1">JCA_2017</strain>
    </source>
</reference>
<accession>A0A371GDF3</accession>
<dbReference type="AlphaFoldDB" id="A0A371GDF3"/>
<dbReference type="OrthoDB" id="2551793at2759"/>
<sequence>MSTPMHLTSILSLDETNKKKYDQYRLKGYNDADLLWRMPLHNLIKHQLEDYDILESNIPLLFDNIITINLSKNPILHFRAKHIENKHNLIMDYVHKEIFELKFISTENQLVDIFTKSLLEDKLIHIKNLLSITFMA</sequence>
<comment type="caution">
    <text evidence="1">The sequence shown here is derived from an EMBL/GenBank/DDBJ whole genome shotgun (WGS) entry which is preliminary data.</text>
</comment>
<name>A0A371GDF3_MUCPR</name>
<evidence type="ECO:0000313" key="2">
    <source>
        <dbReference type="Proteomes" id="UP000257109"/>
    </source>
</evidence>
<protein>
    <submittedName>
        <fullName evidence="1">Copia protein</fullName>
    </submittedName>
</protein>